<evidence type="ECO:0000313" key="3">
    <source>
        <dbReference type="Proteomes" id="UP000004982"/>
    </source>
</evidence>
<gene>
    <name evidence="1" type="ORF">HMPREF9418_1944</name>
    <name evidence="2" type="ORF">MON40_07810</name>
</gene>
<accession>A0AA36XK08</accession>
<name>A0AA36XK08_9NEIS</name>
<reference evidence="2 4" key="2">
    <citation type="submission" date="2022-03" db="EMBL/GenBank/DDBJ databases">
        <title>Genome sequencing of Neisseria macacae.</title>
        <authorList>
            <person name="Baek M.-G."/>
        </authorList>
    </citation>
    <scope>NUCLEOTIDE SEQUENCE [LARGE SCALE GENOMIC DNA]</scope>
    <source>
        <strain evidence="2 4">ATCC 33926</strain>
    </source>
</reference>
<evidence type="ECO:0000313" key="1">
    <source>
        <dbReference type="EMBL" id="EGQ76415.1"/>
    </source>
</evidence>
<sequence length="115" mass="13187">METFFNYVISLAVSSSSLPYISNYYYDSQYEWLKISISKNNTTKVCGNIDISKTNLQYKLLCGKENGKGLISLDKIKFHYEKSIFSAQSTTSGKVLFSVSCTQEQCRDIEKYIEK</sequence>
<dbReference type="Proteomes" id="UP000829455">
    <property type="component" value="Chromosome"/>
</dbReference>
<organism evidence="1 3">
    <name type="scientific">Neisseria macacae ATCC 33926</name>
    <dbReference type="NCBI Taxonomy" id="997348"/>
    <lineage>
        <taxon>Bacteria</taxon>
        <taxon>Pseudomonadati</taxon>
        <taxon>Pseudomonadota</taxon>
        <taxon>Betaproteobacteria</taxon>
        <taxon>Neisseriales</taxon>
        <taxon>Neisseriaceae</taxon>
        <taxon>Neisseria</taxon>
    </lineage>
</organism>
<dbReference type="EMBL" id="CP094241">
    <property type="protein sequence ID" value="UNV83938.1"/>
    <property type="molecule type" value="Genomic_DNA"/>
</dbReference>
<protein>
    <submittedName>
        <fullName evidence="1">Uncharacterized protein</fullName>
    </submittedName>
</protein>
<reference evidence="1 3" key="1">
    <citation type="submission" date="2011-05" db="EMBL/GenBank/DDBJ databases">
        <authorList>
            <person name="Muzny D."/>
            <person name="Qin X."/>
            <person name="Deng J."/>
            <person name="Jiang H."/>
            <person name="Liu Y."/>
            <person name="Qu J."/>
            <person name="Song X.-Z."/>
            <person name="Zhang L."/>
            <person name="Thornton R."/>
            <person name="Coyle M."/>
            <person name="Francisco L."/>
            <person name="Jackson L."/>
            <person name="Javaid M."/>
            <person name="Korchina V."/>
            <person name="Kovar C."/>
            <person name="Mata R."/>
            <person name="Mathew T."/>
            <person name="Ngo R."/>
            <person name="Nguyen L."/>
            <person name="Nguyen N."/>
            <person name="Okwuonu G."/>
            <person name="Ongeri F."/>
            <person name="Pham C."/>
            <person name="Simmons D."/>
            <person name="Wilczek-Boney K."/>
            <person name="Hale W."/>
            <person name="Jakkamsetti A."/>
            <person name="Pham P."/>
            <person name="Ruth R."/>
            <person name="San Lucas F."/>
            <person name="Warren J."/>
            <person name="Zhang J."/>
            <person name="Zhao Z."/>
            <person name="Zhou C."/>
            <person name="Zhu D."/>
            <person name="Lee S."/>
            <person name="Bess C."/>
            <person name="Blankenburg K."/>
            <person name="Forbes L."/>
            <person name="Fu Q."/>
            <person name="Gubbala S."/>
            <person name="Hirani K."/>
            <person name="Jayaseelan J.C."/>
            <person name="Lara F."/>
            <person name="Munidasa M."/>
            <person name="Palculict T."/>
            <person name="Patil S."/>
            <person name="Pu L.-L."/>
            <person name="Saada N."/>
            <person name="Tang L."/>
            <person name="Weissenberger G."/>
            <person name="Zhu Y."/>
            <person name="Hemphill L."/>
            <person name="Shang Y."/>
            <person name="Youmans B."/>
            <person name="Ayvaz T."/>
            <person name="Ross M."/>
            <person name="Santibanez J."/>
            <person name="Aqrawi P."/>
            <person name="Gross S."/>
            <person name="Joshi V."/>
            <person name="Fowler G."/>
            <person name="Nazareth L."/>
            <person name="Reid J."/>
            <person name="Worley K."/>
            <person name="Petrosino J."/>
            <person name="Highlander S."/>
            <person name="Gibbs R."/>
        </authorList>
    </citation>
    <scope>NUCLEOTIDE SEQUENCE [LARGE SCALE GENOMIC DNA]</scope>
    <source>
        <strain evidence="1 3">ATCC 33926</strain>
    </source>
</reference>
<dbReference type="EMBL" id="AFQE01000094">
    <property type="protein sequence ID" value="EGQ76415.1"/>
    <property type="molecule type" value="Genomic_DNA"/>
</dbReference>
<dbReference type="Proteomes" id="UP000004982">
    <property type="component" value="Unassembled WGS sequence"/>
</dbReference>
<keyword evidence="4" id="KW-1185">Reference proteome</keyword>
<evidence type="ECO:0000313" key="4">
    <source>
        <dbReference type="Proteomes" id="UP000829455"/>
    </source>
</evidence>
<dbReference type="AlphaFoldDB" id="A0AA36XK08"/>
<evidence type="ECO:0000313" key="2">
    <source>
        <dbReference type="EMBL" id="UNV83938.1"/>
    </source>
</evidence>
<dbReference type="RefSeq" id="WP_003779004.1">
    <property type="nucleotide sequence ID" value="NZ_CP094241.1"/>
</dbReference>
<proteinExistence type="predicted"/>